<accession>A0AAI8YQY1</accession>
<dbReference type="Proteomes" id="UP001295740">
    <property type="component" value="Unassembled WGS sequence"/>
</dbReference>
<sequence length="223" mass="25143">MAPNSPVASLSLGPMNKLGDIMPRAGMEYPDRNQVTHEHRRDKIIATALRKAGYPLSKEGLRDAFMPMFELATPILAERPGPDIFPDIWLSLLIVQQDLDWAKPLSTITFMDLFVSLVRTRSMWKKNQQEPFWRTWEYDPLVRAIIDFRVAVDDCPIDKQEEEDEDEDYPKPINLDESYDDTAVESAFEAAFGTAVETAAETTDKTAAETADETAGDPMDIDG</sequence>
<dbReference type="EMBL" id="CAUWAG010000020">
    <property type="protein sequence ID" value="CAJ2514148.1"/>
    <property type="molecule type" value="Genomic_DNA"/>
</dbReference>
<feature type="compositionally biased region" description="Acidic residues" evidence="1">
    <location>
        <begin position="210"/>
        <end position="223"/>
    </location>
</feature>
<feature type="region of interest" description="Disordered" evidence="1">
    <location>
        <begin position="156"/>
        <end position="176"/>
    </location>
</feature>
<protein>
    <submittedName>
        <fullName evidence="2">Uu.00g022670.m01.CDS01</fullName>
    </submittedName>
</protein>
<proteinExistence type="predicted"/>
<evidence type="ECO:0000313" key="3">
    <source>
        <dbReference type="Proteomes" id="UP001295740"/>
    </source>
</evidence>
<organism evidence="2 3">
    <name type="scientific">Anthostomella pinea</name>
    <dbReference type="NCBI Taxonomy" id="933095"/>
    <lineage>
        <taxon>Eukaryota</taxon>
        <taxon>Fungi</taxon>
        <taxon>Dikarya</taxon>
        <taxon>Ascomycota</taxon>
        <taxon>Pezizomycotina</taxon>
        <taxon>Sordariomycetes</taxon>
        <taxon>Xylariomycetidae</taxon>
        <taxon>Xylariales</taxon>
        <taxon>Xylariaceae</taxon>
        <taxon>Anthostomella</taxon>
    </lineage>
</organism>
<name>A0AAI8YQY1_9PEZI</name>
<evidence type="ECO:0000313" key="2">
    <source>
        <dbReference type="EMBL" id="CAJ2514148.1"/>
    </source>
</evidence>
<gene>
    <name evidence="2" type="ORF">KHLLAP_LOCUS14616</name>
</gene>
<keyword evidence="3" id="KW-1185">Reference proteome</keyword>
<reference evidence="2" key="1">
    <citation type="submission" date="2023-10" db="EMBL/GenBank/DDBJ databases">
        <authorList>
            <person name="Hackl T."/>
        </authorList>
    </citation>
    <scope>NUCLEOTIDE SEQUENCE</scope>
</reference>
<evidence type="ECO:0000256" key="1">
    <source>
        <dbReference type="SAM" id="MobiDB-lite"/>
    </source>
</evidence>
<dbReference type="AlphaFoldDB" id="A0AAI8YQY1"/>
<feature type="region of interest" description="Disordered" evidence="1">
    <location>
        <begin position="199"/>
        <end position="223"/>
    </location>
</feature>
<comment type="caution">
    <text evidence="2">The sequence shown here is derived from an EMBL/GenBank/DDBJ whole genome shotgun (WGS) entry which is preliminary data.</text>
</comment>